<keyword evidence="6" id="KW-0812">Transmembrane</keyword>
<dbReference type="GO" id="GO:0006122">
    <property type="term" value="P:mitochondrial electron transport, ubiquinol to cytochrome c"/>
    <property type="evidence" value="ECO:0007669"/>
    <property type="project" value="UniProtKB-UniRule"/>
</dbReference>
<keyword evidence="10 13" id="KW-0496">Mitochondrion</keyword>
<keyword evidence="8 13" id="KW-0249">Electron transport</keyword>
<reference evidence="14" key="1">
    <citation type="submission" date="2022-01" db="EMBL/GenBank/DDBJ databases">
        <authorList>
            <person name="King R."/>
        </authorList>
    </citation>
    <scope>NUCLEOTIDE SEQUENCE</scope>
</reference>
<dbReference type="Gene3D" id="1.20.5.210">
    <property type="entry name" value="Cytochrome b-c1 complex subunit 8"/>
    <property type="match status" value="1"/>
</dbReference>
<keyword evidence="4 13" id="KW-0813">Transport</keyword>
<comment type="subunit">
    <text evidence="12 13">Component of the ubiquinol-cytochrome c oxidoreductase (cytochrome b-c1 complex, complex III, CIII), a multisubunit enzyme composed of 11 subunits. The complex is composed of 3 respiratory subunits cytochrome b, cytochrome c1 and Rieske protein UQCRFS1, 2 core protein subunits UQCRC1/QCR1 and UQCRC2/QCR2, and 6 low-molecular weight protein subunits UQCRH/QCR6, UQCRB/QCR7, UQCRQ/QCR8, UQCR10/QCR9, UQCR11/QCR10 and subunit 9, the cleavage product of Rieske protein UQCRFS1. The complex exists as an obligatory dimer and forms supercomplexes (SCs) in the inner mitochondrial membrane with NADH-ubiquinone oxidoreductase (complex I, CI) and cytochrome c oxidase (complex IV, CIV), resulting in different assemblies (supercomplex SCI(1)III(2)IV(1) and megacomplex MCI(2)III(2)IV(2)). Interacts with UQCC6.</text>
</comment>
<dbReference type="GO" id="GO:0005743">
    <property type="term" value="C:mitochondrial inner membrane"/>
    <property type="evidence" value="ECO:0007669"/>
    <property type="project" value="UniProtKB-SubCell"/>
</dbReference>
<evidence type="ECO:0000313" key="14">
    <source>
        <dbReference type="EMBL" id="CAH1103893.1"/>
    </source>
</evidence>
<dbReference type="Proteomes" id="UP001153636">
    <property type="component" value="Chromosome 15"/>
</dbReference>
<evidence type="ECO:0000256" key="10">
    <source>
        <dbReference type="ARBA" id="ARBA00023128"/>
    </source>
</evidence>
<dbReference type="InterPro" id="IPR036642">
    <property type="entry name" value="Cyt_bc1_su8_sf"/>
</dbReference>
<keyword evidence="7 13" id="KW-0999">Mitochondrion inner membrane</keyword>
<protein>
    <recommendedName>
        <fullName evidence="3 13">Cytochrome b-c1 complex subunit 8</fullName>
    </recommendedName>
    <alternativeName>
        <fullName evidence="13">Complex III subunit 8</fullName>
    </alternativeName>
</protein>
<dbReference type="EMBL" id="OV651827">
    <property type="protein sequence ID" value="CAH1103893.1"/>
    <property type="molecule type" value="Genomic_DNA"/>
</dbReference>
<evidence type="ECO:0000256" key="11">
    <source>
        <dbReference type="ARBA" id="ARBA00023136"/>
    </source>
</evidence>
<evidence type="ECO:0000256" key="9">
    <source>
        <dbReference type="ARBA" id="ARBA00022989"/>
    </source>
</evidence>
<evidence type="ECO:0000256" key="2">
    <source>
        <dbReference type="ARBA" id="ARBA00007668"/>
    </source>
</evidence>
<gene>
    <name evidence="14" type="ORF">PSYICH_LOCUS4723</name>
</gene>
<keyword evidence="5 13" id="KW-0679">Respiratory chain</keyword>
<comment type="similarity">
    <text evidence="2 13">Belongs to the UQCRQ/QCR8 family.</text>
</comment>
<dbReference type="SUPFAM" id="SSF81508">
    <property type="entry name" value="Ubiquinone-binding protein QP-C of cytochrome bc1 complex (Ubiquinol-cytochrome c reductase)"/>
    <property type="match status" value="1"/>
</dbReference>
<dbReference type="GO" id="GO:0045275">
    <property type="term" value="C:respiratory chain complex III"/>
    <property type="evidence" value="ECO:0007669"/>
    <property type="project" value="UniProtKB-UniRule"/>
</dbReference>
<dbReference type="InterPro" id="IPR004205">
    <property type="entry name" value="Cyt_bc1_su8"/>
</dbReference>
<organism evidence="14 15">
    <name type="scientific">Psylliodes chrysocephalus</name>
    <dbReference type="NCBI Taxonomy" id="3402493"/>
    <lineage>
        <taxon>Eukaryota</taxon>
        <taxon>Metazoa</taxon>
        <taxon>Ecdysozoa</taxon>
        <taxon>Arthropoda</taxon>
        <taxon>Hexapoda</taxon>
        <taxon>Insecta</taxon>
        <taxon>Pterygota</taxon>
        <taxon>Neoptera</taxon>
        <taxon>Endopterygota</taxon>
        <taxon>Coleoptera</taxon>
        <taxon>Polyphaga</taxon>
        <taxon>Cucujiformia</taxon>
        <taxon>Chrysomeloidea</taxon>
        <taxon>Chrysomelidae</taxon>
        <taxon>Galerucinae</taxon>
        <taxon>Alticini</taxon>
        <taxon>Psylliodes</taxon>
    </lineage>
</organism>
<sequence>MGKGFGQLHRLRGIVVFKLSHFEQKAFAGIISHGFPNTLRRILDQIPYVVPPLGLAYIIYDQTEKEHHRLMLKNPADYENDK</sequence>
<dbReference type="PANTHER" id="PTHR12119:SF2">
    <property type="entry name" value="CYTOCHROME B-C1 COMPLEX SUBUNIT 8"/>
    <property type="match status" value="1"/>
</dbReference>
<name>A0A9P0G8J7_9CUCU</name>
<keyword evidence="15" id="KW-1185">Reference proteome</keyword>
<keyword evidence="11" id="KW-0472">Membrane</keyword>
<evidence type="ECO:0000256" key="3">
    <source>
        <dbReference type="ARBA" id="ARBA00016324"/>
    </source>
</evidence>
<comment type="function">
    <text evidence="13">Component of the ubiquinol-cytochrome c oxidoreductase, a multisubunit transmembrane complex that is part of the mitochondrial electron transport chain which drives oxidative phosphorylation. The complex plays an important role in the uptake of multiple carbon sources present in different host niches.</text>
</comment>
<accession>A0A9P0G8J7</accession>
<evidence type="ECO:0000313" key="15">
    <source>
        <dbReference type="Proteomes" id="UP001153636"/>
    </source>
</evidence>
<evidence type="ECO:0000256" key="12">
    <source>
        <dbReference type="ARBA" id="ARBA00047105"/>
    </source>
</evidence>
<dbReference type="PANTHER" id="PTHR12119">
    <property type="entry name" value="UBIQUINOL-CYTOCHROME C REDUCTASE COMPLEX UBIQUINONE-BINDING PROTEIN QP-C"/>
    <property type="match status" value="1"/>
</dbReference>
<evidence type="ECO:0000256" key="5">
    <source>
        <dbReference type="ARBA" id="ARBA00022660"/>
    </source>
</evidence>
<evidence type="ECO:0000256" key="4">
    <source>
        <dbReference type="ARBA" id="ARBA00022448"/>
    </source>
</evidence>
<dbReference type="FunFam" id="1.20.5.210:FF:000001">
    <property type="entry name" value="Cytochrome b-c1 complex subunit 8"/>
    <property type="match status" value="1"/>
</dbReference>
<proteinExistence type="inferred from homology"/>
<evidence type="ECO:0000256" key="8">
    <source>
        <dbReference type="ARBA" id="ARBA00022982"/>
    </source>
</evidence>
<comment type="subcellular location">
    <subcellularLocation>
        <location evidence="1 13">Mitochondrion inner membrane</location>
        <topology evidence="1 13">Single-pass membrane protein</topology>
    </subcellularLocation>
</comment>
<evidence type="ECO:0000256" key="13">
    <source>
        <dbReference type="RuleBase" id="RU368118"/>
    </source>
</evidence>
<keyword evidence="9" id="KW-1133">Transmembrane helix</keyword>
<evidence type="ECO:0000256" key="7">
    <source>
        <dbReference type="ARBA" id="ARBA00022792"/>
    </source>
</evidence>
<evidence type="ECO:0000256" key="6">
    <source>
        <dbReference type="ARBA" id="ARBA00022692"/>
    </source>
</evidence>
<dbReference type="AlphaFoldDB" id="A0A9P0G8J7"/>
<dbReference type="Pfam" id="PF02939">
    <property type="entry name" value="UcrQ"/>
    <property type="match status" value="1"/>
</dbReference>
<evidence type="ECO:0000256" key="1">
    <source>
        <dbReference type="ARBA" id="ARBA00004434"/>
    </source>
</evidence>
<dbReference type="OrthoDB" id="6683853at2759"/>